<comment type="similarity">
    <text evidence="2">Belongs to the cation diffusion facilitator (CDF) transporter (TC 2.A.4) family. SLC30A subfamily.</text>
</comment>
<dbReference type="InterPro" id="IPR027469">
    <property type="entry name" value="Cation_efflux_TMD_sf"/>
</dbReference>
<dbReference type="Gene3D" id="3.30.70.1350">
    <property type="entry name" value="Cation efflux protein, cytoplasmic domain"/>
    <property type="match status" value="1"/>
</dbReference>
<dbReference type="InterPro" id="IPR036837">
    <property type="entry name" value="Cation_efflux_CTD_sf"/>
</dbReference>
<keyword evidence="5" id="KW-0862">Zinc</keyword>
<feature type="transmembrane region" description="Helical" evidence="8">
    <location>
        <begin position="20"/>
        <end position="38"/>
    </location>
</feature>
<evidence type="ECO:0000259" key="10">
    <source>
        <dbReference type="Pfam" id="PF16916"/>
    </source>
</evidence>
<evidence type="ECO:0000256" key="4">
    <source>
        <dbReference type="ARBA" id="ARBA00022692"/>
    </source>
</evidence>
<dbReference type="PANTHER" id="PTHR45820">
    <property type="entry name" value="FI23527P1"/>
    <property type="match status" value="1"/>
</dbReference>
<dbReference type="Pfam" id="PF16916">
    <property type="entry name" value="ZT_dimer"/>
    <property type="match status" value="1"/>
</dbReference>
<dbReference type="InterPro" id="IPR058533">
    <property type="entry name" value="Cation_efflux_TM"/>
</dbReference>
<name>A0A238VZY3_9FLAO</name>
<organism evidence="11 12">
    <name type="scientific">Dokdonia pacifica</name>
    <dbReference type="NCBI Taxonomy" id="1627892"/>
    <lineage>
        <taxon>Bacteria</taxon>
        <taxon>Pseudomonadati</taxon>
        <taxon>Bacteroidota</taxon>
        <taxon>Flavobacteriia</taxon>
        <taxon>Flavobacteriales</taxon>
        <taxon>Flavobacteriaceae</taxon>
        <taxon>Dokdonia</taxon>
    </lineage>
</organism>
<dbReference type="OrthoDB" id="9809646at2"/>
<dbReference type="GO" id="GO:0016020">
    <property type="term" value="C:membrane"/>
    <property type="evidence" value="ECO:0007669"/>
    <property type="project" value="UniProtKB-SubCell"/>
</dbReference>
<protein>
    <submittedName>
        <fullName evidence="11">Cobalt-zinc-cadmium efflux system protein</fullName>
    </submittedName>
</protein>
<keyword evidence="4 8" id="KW-0812">Transmembrane</keyword>
<evidence type="ECO:0000256" key="6">
    <source>
        <dbReference type="ARBA" id="ARBA00022989"/>
    </source>
</evidence>
<dbReference type="EMBL" id="FZNY01000001">
    <property type="protein sequence ID" value="SNR39731.1"/>
    <property type="molecule type" value="Genomic_DNA"/>
</dbReference>
<dbReference type="Gene3D" id="1.20.1510.10">
    <property type="entry name" value="Cation efflux protein transmembrane domain"/>
    <property type="match status" value="1"/>
</dbReference>
<sequence length="297" mass="33039">MAHHHNHTHGHSHDTGNIKVAFFINLLFTIIEIIGGVLTNSVAILSDAVHDLGDSLSLGLAWYFQNYSKKKRSPSFSYGYGRFSLLGAIINSIVLVVGSIFIFIEAIPRLIEPQQPETQGMMLLAVLGVVFNGAAVLRLKKGTSVNERVVSLHLLEDVLGWIAVLIGSIIMHFFDIPIIDPILSLGIALFILINVYKNLKETIQIVMQGVPENTNVKDIEHALLSYPEIVAVHDIHIWSMDGEYTIMTAHIVVQDKDTLTALDPLKKKIREDLKEFHVEHITLEFENVGDHCGVVDV</sequence>
<gene>
    <name evidence="11" type="ORF">SAMN06265376_101545</name>
</gene>
<dbReference type="RefSeq" id="WP_089369880.1">
    <property type="nucleotide sequence ID" value="NZ_BMEP01000002.1"/>
</dbReference>
<comment type="subcellular location">
    <subcellularLocation>
        <location evidence="1">Membrane</location>
        <topology evidence="1">Multi-pass membrane protein</topology>
    </subcellularLocation>
</comment>
<dbReference type="Pfam" id="PF01545">
    <property type="entry name" value="Cation_efflux"/>
    <property type="match status" value="1"/>
</dbReference>
<dbReference type="PANTHER" id="PTHR45820:SF4">
    <property type="entry name" value="ZINC TRANSPORTER 63C, ISOFORM F"/>
    <property type="match status" value="1"/>
</dbReference>
<evidence type="ECO:0000313" key="11">
    <source>
        <dbReference type="EMBL" id="SNR39731.1"/>
    </source>
</evidence>
<evidence type="ECO:0000259" key="9">
    <source>
        <dbReference type="Pfam" id="PF01545"/>
    </source>
</evidence>
<evidence type="ECO:0000313" key="12">
    <source>
        <dbReference type="Proteomes" id="UP000198379"/>
    </source>
</evidence>
<evidence type="ECO:0000256" key="2">
    <source>
        <dbReference type="ARBA" id="ARBA00008873"/>
    </source>
</evidence>
<dbReference type="Proteomes" id="UP000198379">
    <property type="component" value="Unassembled WGS sequence"/>
</dbReference>
<dbReference type="SUPFAM" id="SSF161111">
    <property type="entry name" value="Cation efflux protein transmembrane domain-like"/>
    <property type="match status" value="1"/>
</dbReference>
<accession>A0A238VZY3</accession>
<reference evidence="11 12" key="1">
    <citation type="submission" date="2017-06" db="EMBL/GenBank/DDBJ databases">
        <authorList>
            <person name="Kim H.J."/>
            <person name="Triplett B.A."/>
        </authorList>
    </citation>
    <scope>NUCLEOTIDE SEQUENCE [LARGE SCALE GENOMIC DNA]</scope>
    <source>
        <strain evidence="11 12">DSM 25597</strain>
    </source>
</reference>
<dbReference type="NCBIfam" id="TIGR01297">
    <property type="entry name" value="CDF"/>
    <property type="match status" value="1"/>
</dbReference>
<feature type="domain" description="Cation efflux protein transmembrane" evidence="9">
    <location>
        <begin position="18"/>
        <end position="205"/>
    </location>
</feature>
<dbReference type="InterPro" id="IPR027470">
    <property type="entry name" value="Cation_efflux_CTD"/>
</dbReference>
<feature type="transmembrane region" description="Helical" evidence="8">
    <location>
        <begin position="176"/>
        <end position="196"/>
    </location>
</feature>
<keyword evidence="3" id="KW-0813">Transport</keyword>
<feature type="transmembrane region" description="Helical" evidence="8">
    <location>
        <begin position="85"/>
        <end position="107"/>
    </location>
</feature>
<proteinExistence type="inferred from homology"/>
<dbReference type="GO" id="GO:0006882">
    <property type="term" value="P:intracellular zinc ion homeostasis"/>
    <property type="evidence" value="ECO:0007669"/>
    <property type="project" value="TreeGrafter"/>
</dbReference>
<keyword evidence="6 8" id="KW-1133">Transmembrane helix</keyword>
<feature type="transmembrane region" description="Helical" evidence="8">
    <location>
        <begin position="119"/>
        <end position="137"/>
    </location>
</feature>
<evidence type="ECO:0000256" key="7">
    <source>
        <dbReference type="ARBA" id="ARBA00023136"/>
    </source>
</evidence>
<dbReference type="GO" id="GO:0005385">
    <property type="term" value="F:zinc ion transmembrane transporter activity"/>
    <property type="evidence" value="ECO:0007669"/>
    <property type="project" value="TreeGrafter"/>
</dbReference>
<evidence type="ECO:0000256" key="5">
    <source>
        <dbReference type="ARBA" id="ARBA00022833"/>
    </source>
</evidence>
<feature type="transmembrane region" description="Helical" evidence="8">
    <location>
        <begin position="149"/>
        <end position="170"/>
    </location>
</feature>
<dbReference type="AlphaFoldDB" id="A0A238VZY3"/>
<evidence type="ECO:0000256" key="3">
    <source>
        <dbReference type="ARBA" id="ARBA00022448"/>
    </source>
</evidence>
<feature type="domain" description="Cation efflux protein cytoplasmic" evidence="10">
    <location>
        <begin position="211"/>
        <end position="286"/>
    </location>
</feature>
<keyword evidence="7 8" id="KW-0472">Membrane</keyword>
<dbReference type="InterPro" id="IPR002524">
    <property type="entry name" value="Cation_efflux"/>
</dbReference>
<keyword evidence="12" id="KW-1185">Reference proteome</keyword>
<evidence type="ECO:0000256" key="8">
    <source>
        <dbReference type="SAM" id="Phobius"/>
    </source>
</evidence>
<evidence type="ECO:0000256" key="1">
    <source>
        <dbReference type="ARBA" id="ARBA00004141"/>
    </source>
</evidence>
<dbReference type="SUPFAM" id="SSF160240">
    <property type="entry name" value="Cation efflux protein cytoplasmic domain-like"/>
    <property type="match status" value="1"/>
</dbReference>